<dbReference type="AlphaFoldDB" id="A0A841RDJ4"/>
<organism evidence="2 3">
    <name type="scientific">Spirochaeta isovalerica</name>
    <dbReference type="NCBI Taxonomy" id="150"/>
    <lineage>
        <taxon>Bacteria</taxon>
        <taxon>Pseudomonadati</taxon>
        <taxon>Spirochaetota</taxon>
        <taxon>Spirochaetia</taxon>
        <taxon>Spirochaetales</taxon>
        <taxon>Spirochaetaceae</taxon>
        <taxon>Spirochaeta</taxon>
    </lineage>
</organism>
<dbReference type="Gene3D" id="3.10.450.50">
    <property type="match status" value="1"/>
</dbReference>
<keyword evidence="3" id="KW-1185">Reference proteome</keyword>
<name>A0A841RDJ4_9SPIO</name>
<evidence type="ECO:0000313" key="3">
    <source>
        <dbReference type="Proteomes" id="UP000587760"/>
    </source>
</evidence>
<dbReference type="NCBIfam" id="NF002449">
    <property type="entry name" value="PRK01617.1"/>
    <property type="match status" value="1"/>
</dbReference>
<dbReference type="SUPFAM" id="SSF103642">
    <property type="entry name" value="Sec-C motif"/>
    <property type="match status" value="2"/>
</dbReference>
<feature type="domain" description="YchJ-like middle NTF2-like" evidence="1">
    <location>
        <begin position="28"/>
        <end position="126"/>
    </location>
</feature>
<dbReference type="Pfam" id="PF17775">
    <property type="entry name" value="YchJ_M-like"/>
    <property type="match status" value="1"/>
</dbReference>
<proteinExistence type="predicted"/>
<dbReference type="RefSeq" id="WP_184748279.1">
    <property type="nucleotide sequence ID" value="NZ_JACHGJ010000009.1"/>
</dbReference>
<dbReference type="InterPro" id="IPR048469">
    <property type="entry name" value="YchJ-like_M"/>
</dbReference>
<dbReference type="InterPro" id="IPR004027">
    <property type="entry name" value="SEC_C_motif"/>
</dbReference>
<dbReference type="NCBIfam" id="NF001213">
    <property type="entry name" value="PRK00183.1"/>
    <property type="match status" value="1"/>
</dbReference>
<dbReference type="Pfam" id="PF02810">
    <property type="entry name" value="SEC-C"/>
    <property type="match status" value="2"/>
</dbReference>
<dbReference type="EMBL" id="JACHGJ010000009">
    <property type="protein sequence ID" value="MBB6482043.1"/>
    <property type="molecule type" value="Genomic_DNA"/>
</dbReference>
<dbReference type="SUPFAM" id="SSF54427">
    <property type="entry name" value="NTF2-like"/>
    <property type="match status" value="1"/>
</dbReference>
<gene>
    <name evidence="2" type="ORF">HNR50_003731</name>
</gene>
<evidence type="ECO:0000313" key="2">
    <source>
        <dbReference type="EMBL" id="MBB6482043.1"/>
    </source>
</evidence>
<sequence>MAKCPCGSGKEYKQCCSLYIKGGAAAPTAEALMRARYTAYVEKEVDFIIETHDKETRDDISRESVEEWSKQSKWYGLDIKETVRGGESDNAGTVEFIAEYKQNGTKFNHHERAEFVKKRGKWYFHDSKMVNEPIVNEAKIGRNDPCPCGSGKKYKKCCGA</sequence>
<dbReference type="PANTHER" id="PTHR33747:SF1">
    <property type="entry name" value="ADENYLATE CYCLASE-ASSOCIATED CAP C-TERMINAL DOMAIN-CONTAINING PROTEIN"/>
    <property type="match status" value="1"/>
</dbReference>
<evidence type="ECO:0000259" key="1">
    <source>
        <dbReference type="Pfam" id="PF17775"/>
    </source>
</evidence>
<accession>A0A841RDJ4</accession>
<dbReference type="InterPro" id="IPR032710">
    <property type="entry name" value="NTF2-like_dom_sf"/>
</dbReference>
<dbReference type="NCBIfam" id="NF002486">
    <property type="entry name" value="PRK01752.1"/>
    <property type="match status" value="1"/>
</dbReference>
<comment type="caution">
    <text evidence="2">The sequence shown here is derived from an EMBL/GenBank/DDBJ whole genome shotgun (WGS) entry which is preliminary data.</text>
</comment>
<protein>
    <submittedName>
        <fullName evidence="2">SEC-C motif-containing protein</fullName>
    </submittedName>
</protein>
<dbReference type="Proteomes" id="UP000587760">
    <property type="component" value="Unassembled WGS sequence"/>
</dbReference>
<reference evidence="2 3" key="1">
    <citation type="submission" date="2020-08" db="EMBL/GenBank/DDBJ databases">
        <title>Genomic Encyclopedia of Type Strains, Phase IV (KMG-IV): sequencing the most valuable type-strain genomes for metagenomic binning, comparative biology and taxonomic classification.</title>
        <authorList>
            <person name="Goeker M."/>
        </authorList>
    </citation>
    <scope>NUCLEOTIDE SEQUENCE [LARGE SCALE GENOMIC DNA]</scope>
    <source>
        <strain evidence="2 3">DSM 2461</strain>
    </source>
</reference>
<dbReference type="PANTHER" id="PTHR33747">
    <property type="entry name" value="UPF0225 PROTEIN SCO1677"/>
    <property type="match status" value="1"/>
</dbReference>